<dbReference type="Gene3D" id="3.40.50.11880">
    <property type="entry name" value="Plasmid SOS inhibition protein"/>
    <property type="match status" value="1"/>
</dbReference>
<protein>
    <recommendedName>
        <fullName evidence="3">Conjugation system SOS inhibitor PsiB</fullName>
    </recommendedName>
</protein>
<dbReference type="STRING" id="55209.HA50_27305"/>
<accession>A0A1X1EN37</accession>
<proteinExistence type="predicted"/>
<dbReference type="InterPro" id="IPR038131">
    <property type="entry name" value="PsiB-like_sf"/>
</dbReference>
<evidence type="ECO:0008006" key="3">
    <source>
        <dbReference type="Google" id="ProtNLM"/>
    </source>
</evidence>
<dbReference type="InterPro" id="IPR009385">
    <property type="entry name" value="Plasmid_inh_PsiB"/>
</dbReference>
<organism evidence="1 2">
    <name type="scientific">Pantoea cypripedii</name>
    <name type="common">Pectobacterium cypripedii</name>
    <name type="synonym">Erwinia cypripedii</name>
    <dbReference type="NCBI Taxonomy" id="55209"/>
    <lineage>
        <taxon>Bacteria</taxon>
        <taxon>Pseudomonadati</taxon>
        <taxon>Pseudomonadota</taxon>
        <taxon>Gammaproteobacteria</taxon>
        <taxon>Enterobacterales</taxon>
        <taxon>Erwiniaceae</taxon>
        <taxon>Pantoea</taxon>
    </lineage>
</organism>
<dbReference type="RefSeq" id="WP_084880037.1">
    <property type="nucleotide sequence ID" value="NZ_JAGGMY010000003.1"/>
</dbReference>
<dbReference type="Proteomes" id="UP000193749">
    <property type="component" value="Unassembled WGS sequence"/>
</dbReference>
<gene>
    <name evidence="1" type="ORF">HA50_27305</name>
</gene>
<name>A0A1X1EN37_PANCY</name>
<dbReference type="Pfam" id="PF06290">
    <property type="entry name" value="PsiB"/>
    <property type="match status" value="1"/>
</dbReference>
<dbReference type="EMBL" id="MLJI01000002">
    <property type="protein sequence ID" value="ORM90242.1"/>
    <property type="molecule type" value="Genomic_DNA"/>
</dbReference>
<comment type="caution">
    <text evidence="1">The sequence shown here is derived from an EMBL/GenBank/DDBJ whole genome shotgun (WGS) entry which is preliminary data.</text>
</comment>
<keyword evidence="2" id="KW-1185">Reference proteome</keyword>
<sequence>MKEQSLSLNGIRGMNPGDFEEIRARGHEYRRELTHAVVGQLITPDGWELNPEYRGEFGGLFPVQCRFSSATRALDLCLCSPGDLSPAWLLVLAQPDGLFVRCVMQLAEFSPDVLNSLLQAAAVMEANGYSPASMADVLETDALTLINSLSH</sequence>
<dbReference type="NCBIfam" id="NF010255">
    <property type="entry name" value="PRK13701.1"/>
    <property type="match status" value="1"/>
</dbReference>
<evidence type="ECO:0000313" key="2">
    <source>
        <dbReference type="Proteomes" id="UP000193749"/>
    </source>
</evidence>
<evidence type="ECO:0000313" key="1">
    <source>
        <dbReference type="EMBL" id="ORM90242.1"/>
    </source>
</evidence>
<dbReference type="AlphaFoldDB" id="A0A1X1EN37"/>
<reference evidence="1 2" key="1">
    <citation type="journal article" date="2017" name="Antonie Van Leeuwenhoek">
        <title>Phylogenomic resolution of the bacterial genus Pantoea and its relationship with Erwinia and Tatumella.</title>
        <authorList>
            <person name="Palmer M."/>
            <person name="Steenkamp E.T."/>
            <person name="Coetzee M.P."/>
            <person name="Chan W.Y."/>
            <person name="van Zyl E."/>
            <person name="De Maayer P."/>
            <person name="Coutinho T.A."/>
            <person name="Blom J."/>
            <person name="Smits T.H."/>
            <person name="Duffy B."/>
            <person name="Venter S.N."/>
        </authorList>
    </citation>
    <scope>NUCLEOTIDE SEQUENCE [LARGE SCALE GENOMIC DNA]</scope>
    <source>
        <strain evidence="1 2">LMG 2657</strain>
    </source>
</reference>
<dbReference type="OrthoDB" id="6488194at2"/>